<evidence type="ECO:0000256" key="2">
    <source>
        <dbReference type="ARBA" id="ARBA00022490"/>
    </source>
</evidence>
<evidence type="ECO:0000256" key="4">
    <source>
        <dbReference type="ARBA" id="ARBA00023054"/>
    </source>
</evidence>
<keyword evidence="3 7" id="KW-0547">Nucleotide-binding</keyword>
<evidence type="ECO:0000256" key="7">
    <source>
        <dbReference type="RuleBase" id="RU004560"/>
    </source>
</evidence>
<comment type="caution">
    <text evidence="10">The sequence shown here is derived from an EMBL/GenBank/DDBJ whole genome shotgun (WGS) entry which is preliminary data.</text>
</comment>
<name>A0A7J5Y0Y2_DISMA</name>
<reference evidence="10 11" key="1">
    <citation type="submission" date="2020-03" db="EMBL/GenBank/DDBJ databases">
        <title>Dissostichus mawsoni Genome sequencing and assembly.</title>
        <authorList>
            <person name="Park H."/>
        </authorList>
    </citation>
    <scope>NUCLEOTIDE SEQUENCE [LARGE SCALE GENOMIC DNA]</scope>
    <source>
        <strain evidence="10">DM0001</strain>
        <tissue evidence="10">Muscle</tissue>
    </source>
</reference>
<dbReference type="OrthoDB" id="416553at2759"/>
<dbReference type="InterPro" id="IPR027417">
    <property type="entry name" value="P-loop_NTPase"/>
</dbReference>
<evidence type="ECO:0000256" key="1">
    <source>
        <dbReference type="ARBA" id="ARBA00004245"/>
    </source>
</evidence>
<evidence type="ECO:0000256" key="6">
    <source>
        <dbReference type="ARBA" id="ARBA00023212"/>
    </source>
</evidence>
<keyword evidence="2" id="KW-0963">Cytoplasm</keyword>
<dbReference type="PROSITE" id="PS51719">
    <property type="entry name" value="G_SEPTIN"/>
    <property type="match status" value="1"/>
</dbReference>
<evidence type="ECO:0000256" key="5">
    <source>
        <dbReference type="ARBA" id="ARBA00023134"/>
    </source>
</evidence>
<dbReference type="GO" id="GO:0005856">
    <property type="term" value="C:cytoskeleton"/>
    <property type="evidence" value="ECO:0007669"/>
    <property type="project" value="UniProtKB-SubCell"/>
</dbReference>
<keyword evidence="6" id="KW-0206">Cytoskeleton</keyword>
<keyword evidence="4 8" id="KW-0175">Coiled coil</keyword>
<dbReference type="FunFam" id="3.40.50.300:FF:002048">
    <property type="entry name" value="Septin 6"/>
    <property type="match status" value="1"/>
</dbReference>
<evidence type="ECO:0000313" key="10">
    <source>
        <dbReference type="EMBL" id="KAF3842990.1"/>
    </source>
</evidence>
<dbReference type="PANTHER" id="PTHR18884">
    <property type="entry name" value="SEPTIN"/>
    <property type="match status" value="1"/>
</dbReference>
<protein>
    <recommendedName>
        <fullName evidence="9">Septin-type G domain-containing protein</fullName>
    </recommendedName>
</protein>
<comment type="similarity">
    <text evidence="7">Belongs to the TRAFAC class TrmE-Era-EngA-EngB-Septin-like GTPase superfamily. Septin GTPase family.</text>
</comment>
<gene>
    <name evidence="10" type="ORF">F7725_001839</name>
</gene>
<organism evidence="10 11">
    <name type="scientific">Dissostichus mawsoni</name>
    <name type="common">Antarctic cod</name>
    <dbReference type="NCBI Taxonomy" id="36200"/>
    <lineage>
        <taxon>Eukaryota</taxon>
        <taxon>Metazoa</taxon>
        <taxon>Chordata</taxon>
        <taxon>Craniata</taxon>
        <taxon>Vertebrata</taxon>
        <taxon>Euteleostomi</taxon>
        <taxon>Actinopterygii</taxon>
        <taxon>Neopterygii</taxon>
        <taxon>Teleostei</taxon>
        <taxon>Neoteleostei</taxon>
        <taxon>Acanthomorphata</taxon>
        <taxon>Eupercaria</taxon>
        <taxon>Perciformes</taxon>
        <taxon>Notothenioidei</taxon>
        <taxon>Nototheniidae</taxon>
        <taxon>Dissostichus</taxon>
    </lineage>
</organism>
<keyword evidence="5 7" id="KW-0342">GTP-binding</keyword>
<dbReference type="AlphaFoldDB" id="A0A7J5Y0Y2"/>
<feature type="domain" description="Septin-type G" evidence="9">
    <location>
        <begin position="99"/>
        <end position="398"/>
    </location>
</feature>
<proteinExistence type="inferred from homology"/>
<keyword evidence="11" id="KW-1185">Reference proteome</keyword>
<dbReference type="InterPro" id="IPR030379">
    <property type="entry name" value="G_SEPTIN_dom"/>
</dbReference>
<dbReference type="Gene3D" id="3.40.50.300">
    <property type="entry name" value="P-loop containing nucleotide triphosphate hydrolases"/>
    <property type="match status" value="1"/>
</dbReference>
<evidence type="ECO:0000256" key="8">
    <source>
        <dbReference type="SAM" id="Coils"/>
    </source>
</evidence>
<evidence type="ECO:0000313" key="11">
    <source>
        <dbReference type="Proteomes" id="UP000518266"/>
    </source>
</evidence>
<feature type="coiled-coil region" evidence="8">
    <location>
        <begin position="384"/>
        <end position="429"/>
    </location>
</feature>
<evidence type="ECO:0000256" key="3">
    <source>
        <dbReference type="ARBA" id="ARBA00022741"/>
    </source>
</evidence>
<dbReference type="GO" id="GO:0005525">
    <property type="term" value="F:GTP binding"/>
    <property type="evidence" value="ECO:0007669"/>
    <property type="project" value="UniProtKB-KW"/>
</dbReference>
<dbReference type="SUPFAM" id="SSF52540">
    <property type="entry name" value="P-loop containing nucleoside triphosphate hydrolases"/>
    <property type="match status" value="1"/>
</dbReference>
<comment type="subcellular location">
    <subcellularLocation>
        <location evidence="1">Cytoplasm</location>
        <location evidence="1">Cytoskeleton</location>
    </subcellularLocation>
</comment>
<sequence length="579" mass="65075">MINQLHLLDPPSSLHQELLHGLLCALGRHHPPGRPDQSIVESAQLSTTVDAGYQLLGRVVMASSDVARMPEKAVRPLGLAGHVGFDSLPDQLVNKSICQGFCFNILCIGETGIGKSTLMDTLFNTNFENFESSHFEPQVKLRAQTYDLQESNVRLRLTVVNTVGFGDQMINRRGGRRSVCERNIDRRSKAISRWWTTSTSSFESYLQEELKIKRSLHNYHDSRVHACLYFISPSGHSLKSLDLVTMKKLDSKVGEGSLASNLTRVSLFRVNIIPVIAKADTISKSELHKFKIKIMSELVSNGVQIYQFPLDDETVAKVNTTMNGLLPFAVVGSTEEVSVGNKMVKARQYPWGVVQVENESHCDFVKLREMLICVNMEDLREQTHTRHYELVKEKESELKDAERELQSRFEQLKRLHADEKATLEDKRRNLDDDLSSFGKRRAAAQLLQAQSLTANGKKDKDRKKGLGSGRRTIRALMARVAGGDMGKLVSREPDFLCRGSSPMAPAISLSIGQEPARPWATMGQEPERAWWWWWWGWCTGSWPANEGSWVGGEEGGERDFFLAAAPDNSFNKPPAFLSF</sequence>
<evidence type="ECO:0000259" key="9">
    <source>
        <dbReference type="PROSITE" id="PS51719"/>
    </source>
</evidence>
<dbReference type="CDD" id="cd01850">
    <property type="entry name" value="CDC_Septin"/>
    <property type="match status" value="1"/>
</dbReference>
<dbReference type="Pfam" id="PF00735">
    <property type="entry name" value="Septin"/>
    <property type="match status" value="2"/>
</dbReference>
<dbReference type="EMBL" id="JAAKFY010000018">
    <property type="protein sequence ID" value="KAF3842990.1"/>
    <property type="molecule type" value="Genomic_DNA"/>
</dbReference>
<dbReference type="Proteomes" id="UP000518266">
    <property type="component" value="Unassembled WGS sequence"/>
</dbReference>
<accession>A0A7J5Y0Y2</accession>
<dbReference type="InterPro" id="IPR016491">
    <property type="entry name" value="Septin"/>
</dbReference>